<proteinExistence type="predicted"/>
<organism evidence="1">
    <name type="scientific">Leptospira interrogans serovar Hardjo str. Norma</name>
    <dbReference type="NCBI Taxonomy" id="1279460"/>
    <lineage>
        <taxon>Bacteria</taxon>
        <taxon>Pseudomonadati</taxon>
        <taxon>Spirochaetota</taxon>
        <taxon>Spirochaetia</taxon>
        <taxon>Leptospirales</taxon>
        <taxon>Leptospiraceae</taxon>
        <taxon>Leptospira</taxon>
    </lineage>
</organism>
<dbReference type="EMBL" id="CP012603">
    <property type="protein sequence ID" value="ALE40324.1"/>
    <property type="molecule type" value="Genomic_DNA"/>
</dbReference>
<protein>
    <submittedName>
        <fullName evidence="1">Uncharacterized protein</fullName>
    </submittedName>
</protein>
<gene>
    <name evidence="1" type="ORF">G436_3165</name>
</gene>
<name>A0A0M4NXX9_LEPIR</name>
<dbReference type="Proteomes" id="UP000056502">
    <property type="component" value="Chromosome I"/>
</dbReference>
<dbReference type="AlphaFoldDB" id="A0A0M4NXX9"/>
<evidence type="ECO:0000313" key="1">
    <source>
        <dbReference type="EMBL" id="ALE40324.1"/>
    </source>
</evidence>
<sequence>MCEFEARVELYKLFCGGSVPLSGAKVSAHPLSGKFFRVIPGPKFYKIQ</sequence>
<evidence type="ECO:0000313" key="2">
    <source>
        <dbReference type="Proteomes" id="UP000056502"/>
    </source>
</evidence>
<dbReference type="PATRIC" id="fig|1279460.3.peg.3209"/>
<accession>A0A0M4NXX9</accession>
<reference evidence="1 2" key="1">
    <citation type="journal article" date="2015" name="Genome Announc.">
        <title>Whole-Genome Sequence of Leptospira interrogans Serovar Hardjo Subtype Hardjoprajitno Strain Norma, Isolated from Cattle in a Leptospirosis Outbreak in Brazil.</title>
        <authorList>
            <person name="Cosate M.R."/>
            <person name="Soares S.C."/>
            <person name="Mendes T.A."/>
            <person name="Raittz R.T."/>
            <person name="Moreira E.C."/>
            <person name="Leite R."/>
            <person name="Fernandes G.R."/>
            <person name="Haddad J.P."/>
            <person name="Ortega J.M."/>
        </authorList>
    </citation>
    <scope>NUCLEOTIDE SEQUENCE [LARGE SCALE GENOMIC DNA]</scope>
    <source>
        <strain evidence="1 2">Norma</strain>
    </source>
</reference>